<gene>
    <name evidence="3" type="ORF">GPY61_02895</name>
</gene>
<evidence type="ECO:0000313" key="3">
    <source>
        <dbReference type="EMBL" id="MVW58871.1"/>
    </source>
</evidence>
<name>A0A7X3FVS2_9BURK</name>
<dbReference type="EMBL" id="WSES01000001">
    <property type="protein sequence ID" value="MVW58871.1"/>
    <property type="molecule type" value="Genomic_DNA"/>
</dbReference>
<feature type="coiled-coil region" evidence="1">
    <location>
        <begin position="161"/>
        <end position="241"/>
    </location>
</feature>
<dbReference type="InterPro" id="IPR050445">
    <property type="entry name" value="Bact_polysacc_biosynth/exp"/>
</dbReference>
<feature type="transmembrane region" description="Helical" evidence="2">
    <location>
        <begin position="487"/>
        <end position="510"/>
    </location>
</feature>
<keyword evidence="2" id="KW-1133">Transmembrane helix</keyword>
<dbReference type="Proteomes" id="UP000443353">
    <property type="component" value="Unassembled WGS sequence"/>
</dbReference>
<protein>
    <submittedName>
        <fullName evidence="3">Chain length-determining protein</fullName>
    </submittedName>
</protein>
<sequence length="514" mass="57132">MAEITAVLLNFLKAIGKYRWHAVVITWVVALIGWAVVLRLPNQYEASARVYVDTQSILKPLLSNMTTVPNLEQQVTFMRRTLISRPNVERLMRMVDLDVKAKDSKEHDKIVDELISQIKITGTERDDIYTLTYMSDNPKLGKDVVSSLLTIFVEGSFSGKKQDSEKAVQFIDDQIKTYEEKLAAAENSLKEFKLKNLGMLPGGGSGTGDFGGQLQTATDQLSQARLELAEAEQARNAIRRQIDGEPAKPGTVTVDPALVDPELESRIALAQKNLDNLRLQYTEQHPDVIANRRLLDQLMAQKADLAKNKKRSLDPGASYSPMLQQLNVSLSQAEARVASMRARVAEYENRVARLRNQSTTAPEIEAQFAQLNRDYNVNRENYQKLVERRESARLSGDLSSATDMLQFRVIDPPTVPNHPSGPNRLRLFSLVFVGALVAGLAVAFLMSQLRPTFLSQSTLRDVTGLPVLGSIGMNWTPEQTVKRKRRLAALGGSVVLLFCAYGVGMAAILVRPTL</sequence>
<dbReference type="GO" id="GO:0004713">
    <property type="term" value="F:protein tyrosine kinase activity"/>
    <property type="evidence" value="ECO:0007669"/>
    <property type="project" value="TreeGrafter"/>
</dbReference>
<proteinExistence type="predicted"/>
<keyword evidence="4" id="KW-1185">Reference proteome</keyword>
<dbReference type="RefSeq" id="WP_056134219.1">
    <property type="nucleotide sequence ID" value="NZ_WSES01000001.1"/>
</dbReference>
<dbReference type="InterPro" id="IPR014345">
    <property type="entry name" value="XrtA_polysacc_chain"/>
</dbReference>
<evidence type="ECO:0000256" key="1">
    <source>
        <dbReference type="SAM" id="Coils"/>
    </source>
</evidence>
<dbReference type="GO" id="GO:0005886">
    <property type="term" value="C:plasma membrane"/>
    <property type="evidence" value="ECO:0007669"/>
    <property type="project" value="TreeGrafter"/>
</dbReference>
<reference evidence="3 4" key="1">
    <citation type="submission" date="2019-12" db="EMBL/GenBank/DDBJ databases">
        <authorList>
            <person name="Li C."/>
            <person name="Zhao J."/>
        </authorList>
    </citation>
    <scope>NUCLEOTIDE SEQUENCE [LARGE SCALE GENOMIC DNA]</scope>
    <source>
        <strain evidence="3 4">NEAU-DD11</strain>
    </source>
</reference>
<comment type="caution">
    <text evidence="3">The sequence shown here is derived from an EMBL/GenBank/DDBJ whole genome shotgun (WGS) entry which is preliminary data.</text>
</comment>
<organism evidence="3 4">
    <name type="scientific">Massilia cellulosiltytica</name>
    <dbReference type="NCBI Taxonomy" id="2683234"/>
    <lineage>
        <taxon>Bacteria</taxon>
        <taxon>Pseudomonadati</taxon>
        <taxon>Pseudomonadota</taxon>
        <taxon>Betaproteobacteria</taxon>
        <taxon>Burkholderiales</taxon>
        <taxon>Oxalobacteraceae</taxon>
        <taxon>Telluria group</taxon>
        <taxon>Massilia</taxon>
    </lineage>
</organism>
<feature type="transmembrane region" description="Helical" evidence="2">
    <location>
        <begin position="427"/>
        <end position="446"/>
    </location>
</feature>
<keyword evidence="1" id="KW-0175">Coiled coil</keyword>
<evidence type="ECO:0000256" key="2">
    <source>
        <dbReference type="SAM" id="Phobius"/>
    </source>
</evidence>
<dbReference type="PANTHER" id="PTHR32309:SF13">
    <property type="entry name" value="FERRIC ENTEROBACTIN TRANSPORT PROTEIN FEPE"/>
    <property type="match status" value="1"/>
</dbReference>
<evidence type="ECO:0000313" key="4">
    <source>
        <dbReference type="Proteomes" id="UP000443353"/>
    </source>
</evidence>
<keyword evidence="2" id="KW-0812">Transmembrane</keyword>
<dbReference type="NCBIfam" id="TIGR03007">
    <property type="entry name" value="pepcterm_ChnLen"/>
    <property type="match status" value="1"/>
</dbReference>
<feature type="coiled-coil region" evidence="1">
    <location>
        <begin position="323"/>
        <end position="357"/>
    </location>
</feature>
<dbReference type="AlphaFoldDB" id="A0A7X3FVS2"/>
<feature type="transmembrane region" description="Helical" evidence="2">
    <location>
        <begin position="20"/>
        <end position="40"/>
    </location>
</feature>
<accession>A0A7X3FVS2</accession>
<dbReference type="PANTHER" id="PTHR32309">
    <property type="entry name" value="TYROSINE-PROTEIN KINASE"/>
    <property type="match status" value="1"/>
</dbReference>
<keyword evidence="2" id="KW-0472">Membrane</keyword>